<dbReference type="GO" id="GO:0003700">
    <property type="term" value="F:DNA-binding transcription factor activity"/>
    <property type="evidence" value="ECO:0007669"/>
    <property type="project" value="InterPro"/>
</dbReference>
<dbReference type="SUPFAM" id="SSF55136">
    <property type="entry name" value="Probable bacterial effector-binding domain"/>
    <property type="match status" value="1"/>
</dbReference>
<dbReference type="InterPro" id="IPR011256">
    <property type="entry name" value="Reg_factor_effector_dom_sf"/>
</dbReference>
<dbReference type="RefSeq" id="WP_068990907.1">
    <property type="nucleotide sequence ID" value="NZ_BMJN01000028.1"/>
</dbReference>
<dbReference type="OrthoDB" id="9773308at2"/>
<keyword evidence="5" id="KW-0175">Coiled coil</keyword>
<dbReference type="SMART" id="SM00422">
    <property type="entry name" value="HTH_MERR"/>
    <property type="match status" value="1"/>
</dbReference>
<keyword evidence="4" id="KW-0804">Transcription</keyword>
<dbReference type="CDD" id="cd01107">
    <property type="entry name" value="HTH_BmrR"/>
    <property type="match status" value="1"/>
</dbReference>
<evidence type="ECO:0000256" key="2">
    <source>
        <dbReference type="ARBA" id="ARBA00023015"/>
    </source>
</evidence>
<name>A0A917A8U0_9STRE</name>
<gene>
    <name evidence="7" type="ORF">GCM10011510_15250</name>
</gene>
<dbReference type="Proteomes" id="UP000660801">
    <property type="component" value="Unassembled WGS sequence"/>
</dbReference>
<keyword evidence="1" id="KW-0678">Repressor</keyword>
<keyword evidence="8" id="KW-1185">Reference proteome</keyword>
<feature type="domain" description="HTH merR-type" evidence="6">
    <location>
        <begin position="1"/>
        <end position="74"/>
    </location>
</feature>
<feature type="coiled-coil region" evidence="5">
    <location>
        <begin position="81"/>
        <end position="108"/>
    </location>
</feature>
<dbReference type="Gene3D" id="1.10.1660.10">
    <property type="match status" value="1"/>
</dbReference>
<evidence type="ECO:0000256" key="3">
    <source>
        <dbReference type="ARBA" id="ARBA00023125"/>
    </source>
</evidence>
<dbReference type="EMBL" id="BMJN01000028">
    <property type="protein sequence ID" value="GGE34829.1"/>
    <property type="molecule type" value="Genomic_DNA"/>
</dbReference>
<reference evidence="7" key="2">
    <citation type="submission" date="2020-09" db="EMBL/GenBank/DDBJ databases">
        <authorList>
            <person name="Sun Q."/>
            <person name="Zhou Y."/>
        </authorList>
    </citation>
    <scope>NUCLEOTIDE SEQUENCE</scope>
    <source>
        <strain evidence="7">CGMCC 1.15533</strain>
    </source>
</reference>
<reference evidence="7" key="1">
    <citation type="journal article" date="2014" name="Int. J. Syst. Evol. Microbiol.">
        <title>Complete genome sequence of Corynebacterium casei LMG S-19264T (=DSM 44701T), isolated from a smear-ripened cheese.</title>
        <authorList>
            <consortium name="US DOE Joint Genome Institute (JGI-PGF)"/>
            <person name="Walter F."/>
            <person name="Albersmeier A."/>
            <person name="Kalinowski J."/>
            <person name="Ruckert C."/>
        </authorList>
    </citation>
    <scope>NUCLEOTIDE SEQUENCE</scope>
    <source>
        <strain evidence="7">CGMCC 1.15533</strain>
    </source>
</reference>
<dbReference type="Pfam" id="PF13411">
    <property type="entry name" value="MerR_1"/>
    <property type="match status" value="1"/>
</dbReference>
<evidence type="ECO:0000259" key="6">
    <source>
        <dbReference type="PROSITE" id="PS50937"/>
    </source>
</evidence>
<keyword evidence="2" id="KW-0805">Transcription regulation</keyword>
<dbReference type="InterPro" id="IPR009061">
    <property type="entry name" value="DNA-bd_dom_put_sf"/>
</dbReference>
<proteinExistence type="predicted"/>
<dbReference type="AlphaFoldDB" id="A0A917A8U0"/>
<comment type="caution">
    <text evidence="7">The sequence shown here is derived from an EMBL/GenBank/DDBJ whole genome shotgun (WGS) entry which is preliminary data.</text>
</comment>
<evidence type="ECO:0000256" key="4">
    <source>
        <dbReference type="ARBA" id="ARBA00023163"/>
    </source>
</evidence>
<organism evidence="7 8">
    <name type="scientific">Streptococcus himalayensis</name>
    <dbReference type="NCBI Taxonomy" id="1888195"/>
    <lineage>
        <taxon>Bacteria</taxon>
        <taxon>Bacillati</taxon>
        <taxon>Bacillota</taxon>
        <taxon>Bacilli</taxon>
        <taxon>Lactobacillales</taxon>
        <taxon>Streptococcaceae</taxon>
        <taxon>Streptococcus</taxon>
    </lineage>
</organism>
<evidence type="ECO:0000256" key="5">
    <source>
        <dbReference type="SAM" id="Coils"/>
    </source>
</evidence>
<keyword evidence="3" id="KW-0238">DNA-binding</keyword>
<evidence type="ECO:0000313" key="7">
    <source>
        <dbReference type="EMBL" id="GGE34829.1"/>
    </source>
</evidence>
<evidence type="ECO:0000313" key="8">
    <source>
        <dbReference type="Proteomes" id="UP000660801"/>
    </source>
</evidence>
<dbReference type="PANTHER" id="PTHR30204">
    <property type="entry name" value="REDOX-CYCLING DRUG-SENSING TRANSCRIPTIONAL ACTIVATOR SOXR"/>
    <property type="match status" value="1"/>
</dbReference>
<dbReference type="PROSITE" id="PS50937">
    <property type="entry name" value="HTH_MERR_2"/>
    <property type="match status" value="1"/>
</dbReference>
<dbReference type="InterPro" id="IPR000551">
    <property type="entry name" value="MerR-type_HTH_dom"/>
</dbReference>
<dbReference type="GO" id="GO:0003677">
    <property type="term" value="F:DNA binding"/>
    <property type="evidence" value="ECO:0007669"/>
    <property type="project" value="UniProtKB-KW"/>
</dbReference>
<accession>A0A917A8U0</accession>
<evidence type="ECO:0000256" key="1">
    <source>
        <dbReference type="ARBA" id="ARBA00022491"/>
    </source>
</evidence>
<dbReference type="PANTHER" id="PTHR30204:SF69">
    <property type="entry name" value="MERR-FAMILY TRANSCRIPTIONAL REGULATOR"/>
    <property type="match status" value="1"/>
</dbReference>
<dbReference type="InterPro" id="IPR047057">
    <property type="entry name" value="MerR_fam"/>
</dbReference>
<protein>
    <submittedName>
        <fullName evidence="7">MerR family transcriptional regulator</fullName>
    </submittedName>
</protein>
<sequence length="280" mass="33771">MKKILRIGEFSKINAISIRTLRFYDQIGLLHPYHIDPETNYRYYHIKQSSIVDSIQYLRQLDFSLEDIKEILSDKSNPHLHQLIEDRYHQLIKEKQILEERIKEIESFRSGVQLYQERRFQKELEIQAFPQRKVATFKLSQNIYQMSPEEYELNLRYFKQEINQYSPFFENFSKIGSLMDLENFQSQNWYSDCFLLFHDQYLDLPSLSTKQIPEGAYAIQYAASFEEEIRLLPHFYQAIQQAGYRTNGPYICEVIHEHPNLSHPQRDMFIRMQVRIAKIH</sequence>
<dbReference type="SUPFAM" id="SSF46955">
    <property type="entry name" value="Putative DNA-binding domain"/>
    <property type="match status" value="1"/>
</dbReference>